<evidence type="ECO:0000256" key="4">
    <source>
        <dbReference type="ARBA" id="ARBA00022989"/>
    </source>
</evidence>
<feature type="transmembrane region" description="Helical" evidence="6">
    <location>
        <begin position="96"/>
        <end position="118"/>
    </location>
</feature>
<evidence type="ECO:0000256" key="3">
    <source>
        <dbReference type="ARBA" id="ARBA00022692"/>
    </source>
</evidence>
<dbReference type="GO" id="GO:0005886">
    <property type="term" value="C:plasma membrane"/>
    <property type="evidence" value="ECO:0007669"/>
    <property type="project" value="UniProtKB-SubCell"/>
</dbReference>
<dbReference type="PANTHER" id="PTHR36506">
    <property type="entry name" value="PREFLAGELLIN PEPTIDASE"/>
    <property type="match status" value="1"/>
</dbReference>
<accession>A0A285T9J2</accession>
<gene>
    <name evidence="8" type="ORF">SAMN05421512_10942</name>
</gene>
<dbReference type="EMBL" id="OBML01000009">
    <property type="protein sequence ID" value="SOC17646.1"/>
    <property type="molecule type" value="Genomic_DNA"/>
</dbReference>
<dbReference type="Pfam" id="PF01478">
    <property type="entry name" value="Peptidase_A24"/>
    <property type="match status" value="1"/>
</dbReference>
<name>A0A285T9J2_9HYPH</name>
<dbReference type="GO" id="GO:0004190">
    <property type="term" value="F:aspartic-type endopeptidase activity"/>
    <property type="evidence" value="ECO:0007669"/>
    <property type="project" value="InterPro"/>
</dbReference>
<organism evidence="8 9">
    <name type="scientific">Stappia indica</name>
    <dbReference type="NCBI Taxonomy" id="538381"/>
    <lineage>
        <taxon>Bacteria</taxon>
        <taxon>Pseudomonadati</taxon>
        <taxon>Pseudomonadota</taxon>
        <taxon>Alphaproteobacteria</taxon>
        <taxon>Hyphomicrobiales</taxon>
        <taxon>Stappiaceae</taxon>
        <taxon>Stappia</taxon>
    </lineage>
</organism>
<keyword evidence="4 6" id="KW-1133">Transmembrane helix</keyword>
<evidence type="ECO:0000256" key="6">
    <source>
        <dbReference type="SAM" id="Phobius"/>
    </source>
</evidence>
<dbReference type="RefSeq" id="WP_067220102.1">
    <property type="nucleotide sequence ID" value="NZ_MBQE01000003.1"/>
</dbReference>
<dbReference type="InterPro" id="IPR000045">
    <property type="entry name" value="Prepilin_IV_endopep_pep"/>
</dbReference>
<dbReference type="STRING" id="538381.GCA_001696535_02322"/>
<dbReference type="AlphaFoldDB" id="A0A285T9J2"/>
<comment type="subcellular location">
    <subcellularLocation>
        <location evidence="1">Cell membrane</location>
        <topology evidence="1">Multi-pass membrane protein</topology>
    </subcellularLocation>
</comment>
<keyword evidence="9" id="KW-1185">Reference proteome</keyword>
<feature type="domain" description="Prepilin type IV endopeptidase peptidase" evidence="7">
    <location>
        <begin position="9"/>
        <end position="113"/>
    </location>
</feature>
<evidence type="ECO:0000259" key="7">
    <source>
        <dbReference type="Pfam" id="PF01478"/>
    </source>
</evidence>
<keyword evidence="3 6" id="KW-0812">Transmembrane</keyword>
<dbReference type="InterPro" id="IPR052218">
    <property type="entry name" value="Preflagellin_Peptidase"/>
</dbReference>
<sequence>MIEAALLVVFPCLVAFAGASDLFTMTIPNRVSLMMIAGFAMLAPAIGMAPLEIGFHLIAAGIALSFGLAFFAFGWMGGGDAKLMTVVALWLGLTPALGEFLLLTSVYGAVLTLAILGFRKDVLLPIAAYRVEWIARLHDNKTGIPYGITIAIAALQAYPGSIWFRAIM</sequence>
<feature type="transmembrane region" description="Helical" evidence="6">
    <location>
        <begin position="53"/>
        <end position="76"/>
    </location>
</feature>
<dbReference type="OrthoDB" id="5329005at2"/>
<dbReference type="Proteomes" id="UP000219331">
    <property type="component" value="Unassembled WGS sequence"/>
</dbReference>
<evidence type="ECO:0000256" key="5">
    <source>
        <dbReference type="ARBA" id="ARBA00023136"/>
    </source>
</evidence>
<dbReference type="Gene3D" id="1.20.120.1220">
    <property type="match status" value="1"/>
</dbReference>
<evidence type="ECO:0000313" key="9">
    <source>
        <dbReference type="Proteomes" id="UP000219331"/>
    </source>
</evidence>
<evidence type="ECO:0000313" key="8">
    <source>
        <dbReference type="EMBL" id="SOC17646.1"/>
    </source>
</evidence>
<feature type="transmembrane region" description="Helical" evidence="6">
    <location>
        <begin position="29"/>
        <end position="46"/>
    </location>
</feature>
<keyword evidence="5 6" id="KW-0472">Membrane</keyword>
<reference evidence="8 9" key="1">
    <citation type="submission" date="2017-08" db="EMBL/GenBank/DDBJ databases">
        <authorList>
            <person name="de Groot N.N."/>
        </authorList>
    </citation>
    <scope>NUCLEOTIDE SEQUENCE [LARGE SCALE GENOMIC DNA]</scope>
    <source>
        <strain evidence="8 9">USBA 352</strain>
    </source>
</reference>
<protein>
    <submittedName>
        <fullName evidence="8">Prepilin peptidase CpaA</fullName>
    </submittedName>
</protein>
<evidence type="ECO:0000256" key="2">
    <source>
        <dbReference type="ARBA" id="ARBA00022475"/>
    </source>
</evidence>
<keyword evidence="2" id="KW-1003">Cell membrane</keyword>
<evidence type="ECO:0000256" key="1">
    <source>
        <dbReference type="ARBA" id="ARBA00004651"/>
    </source>
</evidence>
<dbReference type="PANTHER" id="PTHR36506:SF1">
    <property type="entry name" value="PREFLAGELLIN PEPTIDASE"/>
    <property type="match status" value="1"/>
</dbReference>
<proteinExistence type="predicted"/>